<proteinExistence type="predicted"/>
<organism evidence="1 2">
    <name type="scientific">Escherichia coli</name>
    <dbReference type="NCBI Taxonomy" id="562"/>
    <lineage>
        <taxon>Bacteria</taxon>
        <taxon>Pseudomonadati</taxon>
        <taxon>Pseudomonadota</taxon>
        <taxon>Gammaproteobacteria</taxon>
        <taxon>Enterobacterales</taxon>
        <taxon>Enterobacteriaceae</taxon>
        <taxon>Escherichia</taxon>
    </lineage>
</organism>
<dbReference type="InterPro" id="IPR037053">
    <property type="entry name" value="Phage_tail_collar_dom_sf"/>
</dbReference>
<dbReference type="Proteomes" id="UP000254716">
    <property type="component" value="Unassembled WGS sequence"/>
</dbReference>
<dbReference type="Gene3D" id="3.90.1340.10">
    <property type="entry name" value="Phage tail collar domain"/>
    <property type="match status" value="1"/>
</dbReference>
<reference evidence="1 2" key="1">
    <citation type="submission" date="2018-06" db="EMBL/GenBank/DDBJ databases">
        <authorList>
            <consortium name="Pathogen Informatics"/>
            <person name="Doyle S."/>
        </authorList>
    </citation>
    <scope>NUCLEOTIDE SEQUENCE [LARGE SCALE GENOMIC DNA]</scope>
    <source>
        <strain evidence="1 2">NCTC9081</strain>
    </source>
</reference>
<accession>A0A376VT02</accession>
<name>A0A376VT02_ECOLX</name>
<evidence type="ECO:0000313" key="1">
    <source>
        <dbReference type="EMBL" id="STJ15032.1"/>
    </source>
</evidence>
<sequence length="138" mass="15210">MNGQSFSCSRYPQLARAYPGCKLPDLRGVFIRGWDNGRGLDGDRNRHLLSYQADQSGVWKNNISDALVFDYSACYDAEEDSRKPVYANWGSGSNGFAVCDGKAGYGAAGFRAYRGKPGYSGSMVWVKIRCCKLKVNTP</sequence>
<dbReference type="SUPFAM" id="SSF88874">
    <property type="entry name" value="Receptor-binding domain of short tail fibre protein gp12"/>
    <property type="match status" value="1"/>
</dbReference>
<protein>
    <submittedName>
        <fullName evidence="1">Minor pilin subunit</fullName>
    </submittedName>
</protein>
<evidence type="ECO:0000313" key="2">
    <source>
        <dbReference type="Proteomes" id="UP000254716"/>
    </source>
</evidence>
<gene>
    <name evidence="1" type="primary">pilV_4</name>
    <name evidence="1" type="ORF">NCTC9081_00375</name>
</gene>
<dbReference type="AlphaFoldDB" id="A0A376VT02"/>
<dbReference type="EMBL" id="UGCV01000006">
    <property type="protein sequence ID" value="STJ15032.1"/>
    <property type="molecule type" value="Genomic_DNA"/>
</dbReference>